<keyword evidence="1" id="KW-0732">Signal</keyword>
<reference evidence="3" key="1">
    <citation type="journal article" date="2020" name="Stud. Mycol.">
        <title>101 Dothideomycetes genomes: A test case for predicting lifestyles and emergence of pathogens.</title>
        <authorList>
            <person name="Haridas S."/>
            <person name="Albert R."/>
            <person name="Binder M."/>
            <person name="Bloem J."/>
            <person name="LaButti K."/>
            <person name="Salamov A."/>
            <person name="Andreopoulos B."/>
            <person name="Baker S."/>
            <person name="Barry K."/>
            <person name="Bills G."/>
            <person name="Bluhm B."/>
            <person name="Cannon C."/>
            <person name="Castanera R."/>
            <person name="Culley D."/>
            <person name="Daum C."/>
            <person name="Ezra D."/>
            <person name="Gonzalez J."/>
            <person name="Henrissat B."/>
            <person name="Kuo A."/>
            <person name="Liang C."/>
            <person name="Lipzen A."/>
            <person name="Lutzoni F."/>
            <person name="Magnuson J."/>
            <person name="Mondo S."/>
            <person name="Nolan M."/>
            <person name="Ohm R."/>
            <person name="Pangilinan J."/>
            <person name="Park H.-J."/>
            <person name="Ramirez L."/>
            <person name="Alfaro M."/>
            <person name="Sun H."/>
            <person name="Tritt A."/>
            <person name="Yoshinaga Y."/>
            <person name="Zwiers L.-H."/>
            <person name="Turgeon B."/>
            <person name="Goodwin S."/>
            <person name="Spatafora J."/>
            <person name="Crous P."/>
            <person name="Grigoriev I."/>
        </authorList>
    </citation>
    <scope>NUCLEOTIDE SEQUENCE [LARGE SCALE GENOMIC DNA]</scope>
    <source>
        <strain evidence="3">CBS 304.66</strain>
    </source>
</reference>
<gene>
    <name evidence="2" type="ORF">CC78DRAFT_580656</name>
</gene>
<dbReference type="SUPFAM" id="SSF49695">
    <property type="entry name" value="gamma-Crystallin-like"/>
    <property type="match status" value="1"/>
</dbReference>
<comment type="caution">
    <text evidence="2">The sequence shown here is derived from an EMBL/GenBank/DDBJ whole genome shotgun (WGS) entry which is preliminary data.</text>
</comment>
<feature type="signal peptide" evidence="1">
    <location>
        <begin position="1"/>
        <end position="18"/>
    </location>
</feature>
<evidence type="ECO:0000313" key="2">
    <source>
        <dbReference type="EMBL" id="KAF2264150.1"/>
    </source>
</evidence>
<organism evidence="2 3">
    <name type="scientific">Lojkania enalia</name>
    <dbReference type="NCBI Taxonomy" id="147567"/>
    <lineage>
        <taxon>Eukaryota</taxon>
        <taxon>Fungi</taxon>
        <taxon>Dikarya</taxon>
        <taxon>Ascomycota</taxon>
        <taxon>Pezizomycotina</taxon>
        <taxon>Dothideomycetes</taxon>
        <taxon>Pleosporomycetidae</taxon>
        <taxon>Pleosporales</taxon>
        <taxon>Pleosporales incertae sedis</taxon>
        <taxon>Lojkania</taxon>
    </lineage>
</organism>
<dbReference type="Proteomes" id="UP000800093">
    <property type="component" value="Unassembled WGS sequence"/>
</dbReference>
<sequence length="115" mass="12583">MHLPITITVSLLTALGHSFPSPSPLDSVSVTFFDNRGWAGASSTFSVETQSQCYGLKGTNWTNRIRSLKVPSGYRCRLWDSNSCNGKSSPDIYPPGAKELGGMENKATSFKCYRN</sequence>
<accession>A0A9P4MZU7</accession>
<evidence type="ECO:0000313" key="3">
    <source>
        <dbReference type="Proteomes" id="UP000800093"/>
    </source>
</evidence>
<name>A0A9P4MZU7_9PLEO</name>
<dbReference type="Gene3D" id="2.60.20.10">
    <property type="entry name" value="Crystallins"/>
    <property type="match status" value="1"/>
</dbReference>
<feature type="chain" id="PRO_5040254541" description="Beta/gamma crystallin 'Greek key' domain-containing protein" evidence="1">
    <location>
        <begin position="19"/>
        <end position="115"/>
    </location>
</feature>
<evidence type="ECO:0008006" key="4">
    <source>
        <dbReference type="Google" id="ProtNLM"/>
    </source>
</evidence>
<proteinExistence type="predicted"/>
<protein>
    <recommendedName>
        <fullName evidence="4">Beta/gamma crystallin 'Greek key' domain-containing protein</fullName>
    </recommendedName>
</protein>
<dbReference type="AlphaFoldDB" id="A0A9P4MZU7"/>
<evidence type="ECO:0000256" key="1">
    <source>
        <dbReference type="SAM" id="SignalP"/>
    </source>
</evidence>
<dbReference type="EMBL" id="ML986618">
    <property type="protein sequence ID" value="KAF2264150.1"/>
    <property type="molecule type" value="Genomic_DNA"/>
</dbReference>
<keyword evidence="3" id="KW-1185">Reference proteome</keyword>
<dbReference type="OrthoDB" id="4323739at2759"/>
<dbReference type="InterPro" id="IPR011024">
    <property type="entry name" value="G_crystallin-like"/>
</dbReference>